<gene>
    <name evidence="2" type="ORF">FSZ31_04440</name>
</gene>
<proteinExistence type="predicted"/>
<organism evidence="2 3">
    <name type="scientific">Flavisphingopyxis soli</name>
    <dbReference type="NCBI Taxonomy" id="2601267"/>
    <lineage>
        <taxon>Bacteria</taxon>
        <taxon>Pseudomonadati</taxon>
        <taxon>Pseudomonadota</taxon>
        <taxon>Alphaproteobacteria</taxon>
        <taxon>Sphingomonadales</taxon>
        <taxon>Sphingopyxidaceae</taxon>
        <taxon>Flavisphingopyxis</taxon>
    </lineage>
</organism>
<evidence type="ECO:0000313" key="2">
    <source>
        <dbReference type="EMBL" id="TXC73976.1"/>
    </source>
</evidence>
<dbReference type="AlphaFoldDB" id="A0A5C6UPC2"/>
<keyword evidence="1" id="KW-1133">Transmembrane helix</keyword>
<protein>
    <submittedName>
        <fullName evidence="2">Uncharacterized protein</fullName>
    </submittedName>
</protein>
<evidence type="ECO:0000256" key="1">
    <source>
        <dbReference type="SAM" id="Phobius"/>
    </source>
</evidence>
<accession>A0A5C6UPC2</accession>
<comment type="caution">
    <text evidence="2">The sequence shown here is derived from an EMBL/GenBank/DDBJ whole genome shotgun (WGS) entry which is preliminary data.</text>
</comment>
<keyword evidence="1" id="KW-0472">Membrane</keyword>
<keyword evidence="3" id="KW-1185">Reference proteome</keyword>
<evidence type="ECO:0000313" key="3">
    <source>
        <dbReference type="Proteomes" id="UP000321129"/>
    </source>
</evidence>
<name>A0A5C6UPC2_9SPHN</name>
<dbReference type="RefSeq" id="WP_147121813.1">
    <property type="nucleotide sequence ID" value="NZ_VOPY01000001.1"/>
</dbReference>
<feature type="transmembrane region" description="Helical" evidence="1">
    <location>
        <begin position="12"/>
        <end position="30"/>
    </location>
</feature>
<keyword evidence="1" id="KW-0812">Transmembrane</keyword>
<reference evidence="2 3" key="1">
    <citation type="submission" date="2019-08" db="EMBL/GenBank/DDBJ databases">
        <title>Sphingorhabdus soil sp. nov., isolated from arctic soil.</title>
        <authorList>
            <person name="Liu Y."/>
        </authorList>
    </citation>
    <scope>NUCLEOTIDE SEQUENCE [LARGE SCALE GENOMIC DNA]</scope>
    <source>
        <strain evidence="2 3">D-2Q-5-6</strain>
    </source>
</reference>
<dbReference type="EMBL" id="VOPY01000001">
    <property type="protein sequence ID" value="TXC73976.1"/>
    <property type="molecule type" value="Genomic_DNA"/>
</dbReference>
<sequence>MTRLWDGILPPWAQVVSVIGAVLVFVAAMYRTLRDTDTKRHEVDVDAETKRIEIATKFYVDTFDRQRTALTLAHSDIERMRQELAEAQVLIDAHSRSCRECKRQLAKTSNDLTRTSSALDGLDRDLTDVRTKFLALIEAARVGGDAWAAALEGAKQYSKGWTI</sequence>
<dbReference type="Proteomes" id="UP000321129">
    <property type="component" value="Unassembled WGS sequence"/>
</dbReference>